<dbReference type="EMBL" id="JASJQH010008943">
    <property type="protein sequence ID" value="KAK9685776.1"/>
    <property type="molecule type" value="Genomic_DNA"/>
</dbReference>
<sequence length="117" mass="12861">MSLSTEQCNALSQTGVPQWQFNSTNPCACSNGELFLICQDNQISGITLTCQDDKPVNIISALEKIPSLQRLVLFKCNLSNDNPSYLQDAKNLEYIGFTDVAMTPPVPSQLFTSGREV</sequence>
<dbReference type="SUPFAM" id="SSF52047">
    <property type="entry name" value="RNI-like"/>
    <property type="match status" value="1"/>
</dbReference>
<organism evidence="1 2">
    <name type="scientific">Basidiobolus ranarum</name>
    <dbReference type="NCBI Taxonomy" id="34480"/>
    <lineage>
        <taxon>Eukaryota</taxon>
        <taxon>Fungi</taxon>
        <taxon>Fungi incertae sedis</taxon>
        <taxon>Zoopagomycota</taxon>
        <taxon>Entomophthoromycotina</taxon>
        <taxon>Basidiobolomycetes</taxon>
        <taxon>Basidiobolales</taxon>
        <taxon>Basidiobolaceae</taxon>
        <taxon>Basidiobolus</taxon>
    </lineage>
</organism>
<comment type="caution">
    <text evidence="1">The sequence shown here is derived from an EMBL/GenBank/DDBJ whole genome shotgun (WGS) entry which is preliminary data.</text>
</comment>
<gene>
    <name evidence="1" type="ORF">K7432_015381</name>
</gene>
<reference evidence="1 2" key="1">
    <citation type="submission" date="2023-04" db="EMBL/GenBank/DDBJ databases">
        <title>Genome of Basidiobolus ranarum AG-B5.</title>
        <authorList>
            <person name="Stajich J.E."/>
            <person name="Carter-House D."/>
            <person name="Gryganskyi A."/>
        </authorList>
    </citation>
    <scope>NUCLEOTIDE SEQUENCE [LARGE SCALE GENOMIC DNA]</scope>
    <source>
        <strain evidence="1 2">AG-B5</strain>
    </source>
</reference>
<evidence type="ECO:0000313" key="1">
    <source>
        <dbReference type="EMBL" id="KAK9685776.1"/>
    </source>
</evidence>
<dbReference type="Gene3D" id="3.80.10.10">
    <property type="entry name" value="Ribonuclease Inhibitor"/>
    <property type="match status" value="1"/>
</dbReference>
<dbReference type="InterPro" id="IPR032675">
    <property type="entry name" value="LRR_dom_sf"/>
</dbReference>
<dbReference type="Proteomes" id="UP001479436">
    <property type="component" value="Unassembled WGS sequence"/>
</dbReference>
<feature type="non-terminal residue" evidence="1">
    <location>
        <position position="117"/>
    </location>
</feature>
<keyword evidence="2" id="KW-1185">Reference proteome</keyword>
<proteinExistence type="predicted"/>
<accession>A0ABR2VN52</accession>
<protein>
    <submittedName>
        <fullName evidence="1">Uncharacterized protein</fullName>
    </submittedName>
</protein>
<evidence type="ECO:0000313" key="2">
    <source>
        <dbReference type="Proteomes" id="UP001479436"/>
    </source>
</evidence>
<name>A0ABR2VN52_9FUNG</name>